<dbReference type="Gramene" id="ESQ43484">
    <property type="protein sequence ID" value="ESQ43484"/>
    <property type="gene ID" value="EUTSA_v10015192mg"/>
</dbReference>
<reference evidence="1 2" key="1">
    <citation type="journal article" date="2013" name="Front. Plant Sci.">
        <title>The Reference Genome of the Halophytic Plant Eutrema salsugineum.</title>
        <authorList>
            <person name="Yang R."/>
            <person name="Jarvis D.E."/>
            <person name="Chen H."/>
            <person name="Beilstein M.A."/>
            <person name="Grimwood J."/>
            <person name="Jenkins J."/>
            <person name="Shu S."/>
            <person name="Prochnik S."/>
            <person name="Xin M."/>
            <person name="Ma C."/>
            <person name="Schmutz J."/>
            <person name="Wing R.A."/>
            <person name="Mitchell-Olds T."/>
            <person name="Schumaker K.S."/>
            <person name="Wang X."/>
        </authorList>
    </citation>
    <scope>NUCLEOTIDE SEQUENCE [LARGE SCALE GENOMIC DNA]</scope>
</reference>
<dbReference type="KEGG" id="eus:EUTSA_v10015192mg"/>
<sequence length="73" mass="8687">MNPIYNNLQKRSPFKPVTSREFLKFRYRSFEITIEFAVPKIAVIKAVESKNDKKTKRRKKKKKCVRIISSDVI</sequence>
<proteinExistence type="predicted"/>
<accession>V4LIF7</accession>
<dbReference type="EMBL" id="KI517464">
    <property type="protein sequence ID" value="ESQ43484.1"/>
    <property type="molecule type" value="Genomic_DNA"/>
</dbReference>
<dbReference type="AlphaFoldDB" id="V4LIF7"/>
<evidence type="ECO:0000313" key="2">
    <source>
        <dbReference type="Proteomes" id="UP000030689"/>
    </source>
</evidence>
<keyword evidence="2" id="KW-1185">Reference proteome</keyword>
<protein>
    <submittedName>
        <fullName evidence="1">Uncharacterized protein</fullName>
    </submittedName>
</protein>
<dbReference type="Proteomes" id="UP000030689">
    <property type="component" value="Unassembled WGS sequence"/>
</dbReference>
<organism evidence="1 2">
    <name type="scientific">Eutrema salsugineum</name>
    <name type="common">Saltwater cress</name>
    <name type="synonym">Sisymbrium salsugineum</name>
    <dbReference type="NCBI Taxonomy" id="72664"/>
    <lineage>
        <taxon>Eukaryota</taxon>
        <taxon>Viridiplantae</taxon>
        <taxon>Streptophyta</taxon>
        <taxon>Embryophyta</taxon>
        <taxon>Tracheophyta</taxon>
        <taxon>Spermatophyta</taxon>
        <taxon>Magnoliopsida</taxon>
        <taxon>eudicotyledons</taxon>
        <taxon>Gunneridae</taxon>
        <taxon>Pentapetalae</taxon>
        <taxon>rosids</taxon>
        <taxon>malvids</taxon>
        <taxon>Brassicales</taxon>
        <taxon>Brassicaceae</taxon>
        <taxon>Eutremeae</taxon>
        <taxon>Eutrema</taxon>
    </lineage>
</organism>
<evidence type="ECO:0000313" key="1">
    <source>
        <dbReference type="EMBL" id="ESQ43484.1"/>
    </source>
</evidence>
<name>V4LIF7_EUTSA</name>
<gene>
    <name evidence="1" type="ORF">EUTSA_v10015192mg</name>
</gene>